<dbReference type="EMBL" id="ADVR01000004">
    <property type="protein sequence ID" value="EFO81901.1"/>
    <property type="molecule type" value="Genomic_DNA"/>
</dbReference>
<name>E1IAE7_9CHLR</name>
<sequence length="109" mass="11965">MRLSEQGRIGDGLCTCHCRFNPPGGFEAFGTAWCCSFCAPERGSFNPPGGFEAFGTPPRCARRRRAYSEVSIRRADLRLSERLGEILPLPTYSGFNPPGGFEAFGTGRR</sequence>
<evidence type="ECO:0000313" key="1">
    <source>
        <dbReference type="EMBL" id="EFO81901.1"/>
    </source>
</evidence>
<keyword evidence="2" id="KW-1185">Reference proteome</keyword>
<evidence type="ECO:0000313" key="2">
    <source>
        <dbReference type="Proteomes" id="UP000054010"/>
    </source>
</evidence>
<proteinExistence type="predicted"/>
<dbReference type="Proteomes" id="UP000054010">
    <property type="component" value="Unassembled WGS sequence"/>
</dbReference>
<gene>
    <name evidence="1" type="ORF">OSCT_0298</name>
</gene>
<comment type="caution">
    <text evidence="1">The sequence shown here is derived from an EMBL/GenBank/DDBJ whole genome shotgun (WGS) entry which is preliminary data.</text>
</comment>
<protein>
    <submittedName>
        <fullName evidence="1">Uncharacterized protein</fullName>
    </submittedName>
</protein>
<dbReference type="HOGENOM" id="CLU_1894130_0_0_0"/>
<organism evidence="1 2">
    <name type="scientific">Oscillochloris trichoides DG-6</name>
    <dbReference type="NCBI Taxonomy" id="765420"/>
    <lineage>
        <taxon>Bacteria</taxon>
        <taxon>Bacillati</taxon>
        <taxon>Chloroflexota</taxon>
        <taxon>Chloroflexia</taxon>
        <taxon>Chloroflexales</taxon>
        <taxon>Chloroflexineae</taxon>
        <taxon>Oscillochloridaceae</taxon>
        <taxon>Oscillochloris</taxon>
    </lineage>
</organism>
<dbReference type="AlphaFoldDB" id="E1IAE7"/>
<reference evidence="1 2" key="1">
    <citation type="journal article" date="2011" name="J. Bacteriol.">
        <title>Draft genome sequence of the anoxygenic filamentous phototrophic bacterium Oscillochloris trichoides subsp. DG-6.</title>
        <authorList>
            <person name="Kuznetsov B.B."/>
            <person name="Ivanovsky R.N."/>
            <person name="Keppen O.I."/>
            <person name="Sukhacheva M.V."/>
            <person name="Bumazhkin B.K."/>
            <person name="Patutina E.O."/>
            <person name="Beletsky A.V."/>
            <person name="Mardanov A.V."/>
            <person name="Baslerov R.V."/>
            <person name="Panteleeva A.N."/>
            <person name="Kolganova T.V."/>
            <person name="Ravin N.V."/>
            <person name="Skryabin K.G."/>
        </authorList>
    </citation>
    <scope>NUCLEOTIDE SEQUENCE [LARGE SCALE GENOMIC DNA]</scope>
    <source>
        <strain evidence="1 2">DG-6</strain>
    </source>
</reference>
<accession>E1IAE7</accession>